<dbReference type="Proteomes" id="UP001597318">
    <property type="component" value="Unassembled WGS sequence"/>
</dbReference>
<evidence type="ECO:0000313" key="2">
    <source>
        <dbReference type="EMBL" id="MFD2214606.1"/>
    </source>
</evidence>
<feature type="compositionally biased region" description="Polar residues" evidence="1">
    <location>
        <begin position="26"/>
        <end position="41"/>
    </location>
</feature>
<keyword evidence="3" id="KW-1185">Reference proteome</keyword>
<dbReference type="EMBL" id="JBHUIK010000002">
    <property type="protein sequence ID" value="MFD2214606.1"/>
    <property type="molecule type" value="Genomic_DNA"/>
</dbReference>
<organism evidence="2 3">
    <name type="scientific">Metabacillus endolithicus</name>
    <dbReference type="NCBI Taxonomy" id="1535204"/>
    <lineage>
        <taxon>Bacteria</taxon>
        <taxon>Bacillati</taxon>
        <taxon>Bacillota</taxon>
        <taxon>Bacilli</taxon>
        <taxon>Bacillales</taxon>
        <taxon>Bacillaceae</taxon>
        <taxon>Metabacillus</taxon>
    </lineage>
</organism>
<feature type="compositionally biased region" description="Basic and acidic residues" evidence="1">
    <location>
        <begin position="1"/>
        <end position="25"/>
    </location>
</feature>
<dbReference type="RefSeq" id="WP_247343365.1">
    <property type="nucleotide sequence ID" value="NZ_CP095550.1"/>
</dbReference>
<proteinExistence type="predicted"/>
<comment type="caution">
    <text evidence="2">The sequence shown here is derived from an EMBL/GenBank/DDBJ whole genome shotgun (WGS) entry which is preliminary data.</text>
</comment>
<feature type="region of interest" description="Disordered" evidence="1">
    <location>
        <begin position="1"/>
        <end position="55"/>
    </location>
</feature>
<protein>
    <recommendedName>
        <fullName evidence="4">Plantaricin C family lantibiotic</fullName>
    </recommendedName>
</protein>
<accession>A0ABW5BYC2</accession>
<name>A0ABW5BYC2_9BACI</name>
<gene>
    <name evidence="2" type="ORF">ACFSKK_13015</name>
</gene>
<reference evidence="3" key="1">
    <citation type="journal article" date="2019" name="Int. J. Syst. Evol. Microbiol.">
        <title>The Global Catalogue of Microorganisms (GCM) 10K type strain sequencing project: providing services to taxonomists for standard genome sequencing and annotation.</title>
        <authorList>
            <consortium name="The Broad Institute Genomics Platform"/>
            <consortium name="The Broad Institute Genome Sequencing Center for Infectious Disease"/>
            <person name="Wu L."/>
            <person name="Ma J."/>
        </authorList>
    </citation>
    <scope>NUCLEOTIDE SEQUENCE [LARGE SCALE GENOMIC DNA]</scope>
    <source>
        <strain evidence="3">CGMCC 1.15474</strain>
    </source>
</reference>
<evidence type="ECO:0008006" key="4">
    <source>
        <dbReference type="Google" id="ProtNLM"/>
    </source>
</evidence>
<evidence type="ECO:0000256" key="1">
    <source>
        <dbReference type="SAM" id="MobiDB-lite"/>
    </source>
</evidence>
<evidence type="ECO:0000313" key="3">
    <source>
        <dbReference type="Proteomes" id="UP001597318"/>
    </source>
</evidence>
<sequence length="55" mass="6035">MKTLEKDHFGENLSLDGKRKEEHLEMSSTGYGLESVTSSDPTKSEETKQSTCGGL</sequence>